<organism evidence="2 3">
    <name type="scientific">Halopelagius inordinatus</name>
    <dbReference type="NCBI Taxonomy" id="553467"/>
    <lineage>
        <taxon>Archaea</taxon>
        <taxon>Methanobacteriati</taxon>
        <taxon>Methanobacteriota</taxon>
        <taxon>Stenosarchaea group</taxon>
        <taxon>Halobacteria</taxon>
        <taxon>Halobacteriales</taxon>
        <taxon>Haloferacaceae</taxon>
    </lineage>
</organism>
<dbReference type="SUPFAM" id="SSF52317">
    <property type="entry name" value="Class I glutamine amidotransferase-like"/>
    <property type="match status" value="1"/>
</dbReference>
<dbReference type="InterPro" id="IPR025646">
    <property type="entry name" value="DUF4350"/>
</dbReference>
<evidence type="ECO:0000313" key="2">
    <source>
        <dbReference type="EMBL" id="SFG72506.1"/>
    </source>
</evidence>
<dbReference type="Gene3D" id="3.40.50.880">
    <property type="match status" value="1"/>
</dbReference>
<sequence>MVRFSDVDLPRALLVVLILLTLLSVGVLMSTSTSAFGAYNPAWEGTSSLRDQASAVDVETMVATNTSEYAEANPTSSVAVILSPDRPYTSAEAEDVREFVRAGGTLVVAEDFGPHTNPLLDELGVQTRIDGRLLRDERRYYRSPDIVVASDVEEHPLTGETSQLTLNHGTALRPNESRVLVNSSGFSYLDTNRNGSLDGTESMTSYPLVTLETVGDGRVVVVSDPSVFINAMLERPGNEQFARSLFSGHETLVLDYSHQGELPPFTAAAVAVRQSELLRALVGFGSIAAIAVVSRKRRDD</sequence>
<evidence type="ECO:0000259" key="1">
    <source>
        <dbReference type="Pfam" id="PF14258"/>
    </source>
</evidence>
<dbReference type="STRING" id="553467.SAMN04488063_2793"/>
<name>A0A1I2UCF2_9EURY</name>
<dbReference type="OrthoDB" id="372296at2157"/>
<dbReference type="Proteomes" id="UP000198876">
    <property type="component" value="Unassembled WGS sequence"/>
</dbReference>
<dbReference type="InterPro" id="IPR029062">
    <property type="entry name" value="Class_I_gatase-like"/>
</dbReference>
<protein>
    <recommendedName>
        <fullName evidence="1">DUF4350 domain-containing protein</fullName>
    </recommendedName>
</protein>
<reference evidence="3" key="1">
    <citation type="submission" date="2016-10" db="EMBL/GenBank/DDBJ databases">
        <authorList>
            <person name="Varghese N."/>
            <person name="Submissions S."/>
        </authorList>
    </citation>
    <scope>NUCLEOTIDE SEQUENCE [LARGE SCALE GENOMIC DNA]</scope>
    <source>
        <strain evidence="3">CGMCC 1.7739</strain>
    </source>
</reference>
<dbReference type="EMBL" id="FOOQ01000003">
    <property type="protein sequence ID" value="SFG72506.1"/>
    <property type="molecule type" value="Genomic_DNA"/>
</dbReference>
<proteinExistence type="predicted"/>
<evidence type="ECO:0000313" key="3">
    <source>
        <dbReference type="Proteomes" id="UP000198876"/>
    </source>
</evidence>
<dbReference type="Pfam" id="PF14258">
    <property type="entry name" value="DUF4350"/>
    <property type="match status" value="1"/>
</dbReference>
<feature type="domain" description="DUF4350" evidence="1">
    <location>
        <begin position="38"/>
        <end position="245"/>
    </location>
</feature>
<dbReference type="RefSeq" id="WP_092893177.1">
    <property type="nucleotide sequence ID" value="NZ_FOOQ01000003.1"/>
</dbReference>
<dbReference type="AlphaFoldDB" id="A0A1I2UCF2"/>
<accession>A0A1I2UCF2</accession>
<keyword evidence="3" id="KW-1185">Reference proteome</keyword>
<gene>
    <name evidence="2" type="ORF">SAMN04488063_2793</name>
</gene>